<feature type="transmembrane region" description="Helical" evidence="1">
    <location>
        <begin position="12"/>
        <end position="30"/>
    </location>
</feature>
<protein>
    <submittedName>
        <fullName evidence="2">(wild Malaysian banana) hypothetical protein</fullName>
    </submittedName>
</protein>
<reference evidence="3" key="2">
    <citation type="submission" date="2021-05" db="UniProtKB">
        <authorList>
            <consortium name="EnsemblPlants"/>
        </authorList>
    </citation>
    <scope>IDENTIFICATION</scope>
    <source>
        <strain evidence="3">subsp. malaccensis</strain>
    </source>
</reference>
<dbReference type="InParanoid" id="A0A804IEN9"/>
<dbReference type="AlphaFoldDB" id="A0A804IEN9"/>
<evidence type="ECO:0000256" key="1">
    <source>
        <dbReference type="SAM" id="Phobius"/>
    </source>
</evidence>
<evidence type="ECO:0000313" key="2">
    <source>
        <dbReference type="EMBL" id="CAG1850860.1"/>
    </source>
</evidence>
<keyword evidence="1" id="KW-0472">Membrane</keyword>
<evidence type="ECO:0000313" key="3">
    <source>
        <dbReference type="EnsemblPlants" id="Ma03_p21350.1"/>
    </source>
</evidence>
<name>A0A804IEN9_MUSAM</name>
<gene>
    <name evidence="2" type="ORF">GSMUA_197060.1</name>
</gene>
<dbReference type="EnsemblPlants" id="Ma03_t21350.1">
    <property type="protein sequence ID" value="Ma03_p21350.1"/>
    <property type="gene ID" value="Ma03_g21350"/>
</dbReference>
<feature type="transmembrane region" description="Helical" evidence="1">
    <location>
        <begin position="36"/>
        <end position="60"/>
    </location>
</feature>
<keyword evidence="1" id="KW-0812">Transmembrane</keyword>
<reference evidence="2" key="1">
    <citation type="submission" date="2021-03" db="EMBL/GenBank/DDBJ databases">
        <authorList>
            <consortium name="Genoscope - CEA"/>
            <person name="William W."/>
        </authorList>
    </citation>
    <scope>NUCLEOTIDE SEQUENCE</scope>
    <source>
        <strain evidence="2">Doubled-haploid Pahang</strain>
    </source>
</reference>
<dbReference type="Gramene" id="Ma03_t21350.1">
    <property type="protein sequence ID" value="Ma03_p21350.1"/>
    <property type="gene ID" value="Ma03_g21350"/>
</dbReference>
<sequence>MLHVDANITYILHIWPSLQLRFAFMISTFISKSSSATTVGFSIFIIGFLTQLVTVGTFPYSSHFSKIYRVVWSLFPPNLLAKALGLLGNATATSEGKGISWRNRGECTTFEPNCVITIVCLQFIPSRKFAINLLHV</sequence>
<dbReference type="EMBL" id="HG996468">
    <property type="protein sequence ID" value="CAG1850860.1"/>
    <property type="molecule type" value="Genomic_DNA"/>
</dbReference>
<evidence type="ECO:0000313" key="4">
    <source>
        <dbReference type="Proteomes" id="UP000012960"/>
    </source>
</evidence>
<keyword evidence="1" id="KW-1133">Transmembrane helix</keyword>
<keyword evidence="4" id="KW-1185">Reference proteome</keyword>
<proteinExistence type="predicted"/>
<accession>A0A804IEN9</accession>
<organism evidence="3 4">
    <name type="scientific">Musa acuminata subsp. malaccensis</name>
    <name type="common">Wild banana</name>
    <name type="synonym">Musa malaccensis</name>
    <dbReference type="NCBI Taxonomy" id="214687"/>
    <lineage>
        <taxon>Eukaryota</taxon>
        <taxon>Viridiplantae</taxon>
        <taxon>Streptophyta</taxon>
        <taxon>Embryophyta</taxon>
        <taxon>Tracheophyta</taxon>
        <taxon>Spermatophyta</taxon>
        <taxon>Magnoliopsida</taxon>
        <taxon>Liliopsida</taxon>
        <taxon>Zingiberales</taxon>
        <taxon>Musaceae</taxon>
        <taxon>Musa</taxon>
    </lineage>
</organism>
<dbReference type="Proteomes" id="UP000012960">
    <property type="component" value="Unplaced"/>
</dbReference>